<gene>
    <name evidence="1" type="ORF">Edafosvirus3_1</name>
</gene>
<feature type="non-terminal residue" evidence="1">
    <location>
        <position position="1"/>
    </location>
</feature>
<dbReference type="InterPro" id="IPR036770">
    <property type="entry name" value="Ankyrin_rpt-contain_sf"/>
</dbReference>
<protein>
    <recommendedName>
        <fullName evidence="2">Ankyrin repeat protein</fullName>
    </recommendedName>
</protein>
<evidence type="ECO:0000313" key="1">
    <source>
        <dbReference type="EMBL" id="AYV77923.1"/>
    </source>
</evidence>
<dbReference type="EMBL" id="MK072068">
    <property type="protein sequence ID" value="AYV77923.1"/>
    <property type="molecule type" value="Genomic_DNA"/>
</dbReference>
<reference evidence="1" key="1">
    <citation type="submission" date="2018-10" db="EMBL/GenBank/DDBJ databases">
        <title>Hidden diversity of soil giant viruses.</title>
        <authorList>
            <person name="Schulz F."/>
            <person name="Alteio L."/>
            <person name="Goudeau D."/>
            <person name="Ryan E.M."/>
            <person name="Malmstrom R.R."/>
            <person name="Blanchard J."/>
            <person name="Woyke T."/>
        </authorList>
    </citation>
    <scope>NUCLEOTIDE SEQUENCE</scope>
    <source>
        <strain evidence="1">EDV1</strain>
    </source>
</reference>
<evidence type="ECO:0008006" key="2">
    <source>
        <dbReference type="Google" id="ProtNLM"/>
    </source>
</evidence>
<accession>A0A3G4ZWE3</accession>
<proteinExistence type="predicted"/>
<dbReference type="SUPFAM" id="SSF48403">
    <property type="entry name" value="Ankyrin repeat"/>
    <property type="match status" value="1"/>
</dbReference>
<organism evidence="1">
    <name type="scientific">Edafosvirus sp</name>
    <dbReference type="NCBI Taxonomy" id="2487765"/>
    <lineage>
        <taxon>Viruses</taxon>
        <taxon>Varidnaviria</taxon>
        <taxon>Bamfordvirae</taxon>
        <taxon>Nucleocytoviricota</taxon>
        <taxon>Megaviricetes</taxon>
        <taxon>Imitervirales</taxon>
        <taxon>Mimiviridae</taxon>
        <taxon>Klosneuvirinae</taxon>
    </lineage>
</organism>
<sequence>IRACTNEKYDEFYKLLGEFGNISDSTGLTPLKIAITNNNKAIVQKVLTNYKFNKKNIV</sequence>
<name>A0A3G4ZWE3_9VIRU</name>